<dbReference type="Gene3D" id="3.30.1540.20">
    <property type="entry name" value="MutL, C-terminal domain, dimerisation subdomain"/>
    <property type="match status" value="1"/>
</dbReference>
<dbReference type="GO" id="GO:0006298">
    <property type="term" value="P:mismatch repair"/>
    <property type="evidence" value="ECO:0007669"/>
    <property type="project" value="UniProtKB-UniRule"/>
</dbReference>
<dbReference type="Gene3D" id="3.30.565.10">
    <property type="entry name" value="Histidine kinase-like ATPase, C-terminal domain"/>
    <property type="match status" value="1"/>
</dbReference>
<dbReference type="InterPro" id="IPR042120">
    <property type="entry name" value="MutL_C_dimsub"/>
</dbReference>
<feature type="domain" description="MutL C-terminal dimerisation" evidence="5">
    <location>
        <begin position="455"/>
        <end position="594"/>
    </location>
</feature>
<keyword evidence="2 4" id="KW-0227">DNA damage</keyword>
<dbReference type="CDD" id="cd16926">
    <property type="entry name" value="HATPase_MutL-MLH-PMS-like"/>
    <property type="match status" value="1"/>
</dbReference>
<organism evidence="7 8">
    <name type="scientific">Candidatus Limadaptatus stercoripullorum</name>
    <dbReference type="NCBI Taxonomy" id="2840846"/>
    <lineage>
        <taxon>Bacteria</taxon>
        <taxon>Bacillati</taxon>
        <taxon>Bacillota</taxon>
        <taxon>Clostridia</taxon>
        <taxon>Eubacteriales</taxon>
        <taxon>Candidatus Limadaptatus</taxon>
    </lineage>
</organism>
<dbReference type="InterPro" id="IPR036890">
    <property type="entry name" value="HATPase_C_sf"/>
</dbReference>
<keyword evidence="7" id="KW-0255">Endonuclease</keyword>
<dbReference type="Pfam" id="PF08676">
    <property type="entry name" value="MutL_C"/>
    <property type="match status" value="1"/>
</dbReference>
<evidence type="ECO:0000259" key="5">
    <source>
        <dbReference type="SMART" id="SM00853"/>
    </source>
</evidence>
<evidence type="ECO:0000259" key="6">
    <source>
        <dbReference type="SMART" id="SM01340"/>
    </source>
</evidence>
<dbReference type="InterPro" id="IPR014721">
    <property type="entry name" value="Ribsml_uS5_D2-typ_fold_subgr"/>
</dbReference>
<evidence type="ECO:0000313" key="8">
    <source>
        <dbReference type="Proteomes" id="UP000886857"/>
    </source>
</evidence>
<dbReference type="Gene3D" id="3.30.1370.100">
    <property type="entry name" value="MutL, C-terminal domain, regulatory subdomain"/>
    <property type="match status" value="1"/>
</dbReference>
<dbReference type="FunFam" id="3.30.565.10:FF:000003">
    <property type="entry name" value="DNA mismatch repair endonuclease MutL"/>
    <property type="match status" value="1"/>
</dbReference>
<reference evidence="7" key="2">
    <citation type="journal article" date="2021" name="PeerJ">
        <title>Extensive microbial diversity within the chicken gut microbiome revealed by metagenomics and culture.</title>
        <authorList>
            <person name="Gilroy R."/>
            <person name="Ravi A."/>
            <person name="Getino M."/>
            <person name="Pursley I."/>
            <person name="Horton D.L."/>
            <person name="Alikhan N.F."/>
            <person name="Baker D."/>
            <person name="Gharbi K."/>
            <person name="Hall N."/>
            <person name="Watson M."/>
            <person name="Adriaenssens E.M."/>
            <person name="Foster-Nyarko E."/>
            <person name="Jarju S."/>
            <person name="Secka A."/>
            <person name="Antonio M."/>
            <person name="Oren A."/>
            <person name="Chaudhuri R.R."/>
            <person name="La Ragione R."/>
            <person name="Hildebrand F."/>
            <person name="Pallen M.J."/>
        </authorList>
    </citation>
    <scope>NUCLEOTIDE SEQUENCE</scope>
    <source>
        <strain evidence="7">10406</strain>
    </source>
</reference>
<dbReference type="SUPFAM" id="SSF55874">
    <property type="entry name" value="ATPase domain of HSP90 chaperone/DNA topoisomerase II/histidine kinase"/>
    <property type="match status" value="1"/>
</dbReference>
<dbReference type="SMART" id="SM01340">
    <property type="entry name" value="DNA_mis_repair"/>
    <property type="match status" value="1"/>
</dbReference>
<accession>A0A9D1N997</accession>
<dbReference type="AlphaFoldDB" id="A0A9D1N997"/>
<dbReference type="Pfam" id="PF13589">
    <property type="entry name" value="HATPase_c_3"/>
    <property type="match status" value="1"/>
</dbReference>
<dbReference type="GO" id="GO:0004519">
    <property type="term" value="F:endonuclease activity"/>
    <property type="evidence" value="ECO:0007669"/>
    <property type="project" value="UniProtKB-KW"/>
</dbReference>
<protein>
    <recommendedName>
        <fullName evidence="4">DNA mismatch repair protein MutL</fullName>
    </recommendedName>
</protein>
<dbReference type="Pfam" id="PF01119">
    <property type="entry name" value="DNA_mis_repair"/>
    <property type="match status" value="1"/>
</dbReference>
<feature type="domain" description="DNA mismatch repair protein S5" evidence="6">
    <location>
        <begin position="208"/>
        <end position="327"/>
    </location>
</feature>
<dbReference type="InterPro" id="IPR038973">
    <property type="entry name" value="MutL/Mlh/Pms-like"/>
</dbReference>
<dbReference type="GO" id="GO:0032300">
    <property type="term" value="C:mismatch repair complex"/>
    <property type="evidence" value="ECO:0007669"/>
    <property type="project" value="InterPro"/>
</dbReference>
<proteinExistence type="inferred from homology"/>
<dbReference type="GO" id="GO:0005524">
    <property type="term" value="F:ATP binding"/>
    <property type="evidence" value="ECO:0007669"/>
    <property type="project" value="InterPro"/>
</dbReference>
<dbReference type="PANTHER" id="PTHR10073:SF12">
    <property type="entry name" value="DNA MISMATCH REPAIR PROTEIN MLH1"/>
    <property type="match status" value="1"/>
</dbReference>
<dbReference type="InterPro" id="IPR037198">
    <property type="entry name" value="MutL_C_sf"/>
</dbReference>
<gene>
    <name evidence="4 7" type="primary">mutL</name>
    <name evidence="7" type="ORF">IAC73_02285</name>
</gene>
<dbReference type="InterPro" id="IPR013507">
    <property type="entry name" value="DNA_mismatch_S5_2-like"/>
</dbReference>
<reference evidence="7" key="1">
    <citation type="submission" date="2020-10" db="EMBL/GenBank/DDBJ databases">
        <authorList>
            <person name="Gilroy R."/>
        </authorList>
    </citation>
    <scope>NUCLEOTIDE SEQUENCE</scope>
    <source>
        <strain evidence="7">10406</strain>
    </source>
</reference>
<dbReference type="SUPFAM" id="SSF118116">
    <property type="entry name" value="DNA mismatch repair protein MutL"/>
    <property type="match status" value="1"/>
</dbReference>
<dbReference type="CDD" id="cd00782">
    <property type="entry name" value="MutL_Trans"/>
    <property type="match status" value="1"/>
</dbReference>
<comment type="caution">
    <text evidence="7">The sequence shown here is derived from an EMBL/GenBank/DDBJ whole genome shotgun (WGS) entry which is preliminary data.</text>
</comment>
<dbReference type="InterPro" id="IPR020568">
    <property type="entry name" value="Ribosomal_Su5_D2-typ_SF"/>
</dbReference>
<dbReference type="InterPro" id="IPR020667">
    <property type="entry name" value="DNA_mismatch_repair_MutL"/>
</dbReference>
<dbReference type="SMART" id="SM00853">
    <property type="entry name" value="MutL_C"/>
    <property type="match status" value="1"/>
</dbReference>
<evidence type="ECO:0000313" key="7">
    <source>
        <dbReference type="EMBL" id="HIU98655.1"/>
    </source>
</evidence>
<evidence type="ECO:0000256" key="3">
    <source>
        <dbReference type="ARBA" id="ARBA00023204"/>
    </source>
</evidence>
<dbReference type="GO" id="GO:0140664">
    <property type="term" value="F:ATP-dependent DNA damage sensor activity"/>
    <property type="evidence" value="ECO:0007669"/>
    <property type="project" value="InterPro"/>
</dbReference>
<dbReference type="PANTHER" id="PTHR10073">
    <property type="entry name" value="DNA MISMATCH REPAIR PROTEIN MLH, PMS, MUTL"/>
    <property type="match status" value="1"/>
</dbReference>
<keyword evidence="3 4" id="KW-0234">DNA repair</keyword>
<dbReference type="InterPro" id="IPR014762">
    <property type="entry name" value="DNA_mismatch_repair_CS"/>
</dbReference>
<dbReference type="Proteomes" id="UP000886857">
    <property type="component" value="Unassembled WGS sequence"/>
</dbReference>
<sequence>MSKINILRPDVFNMIAAGEVVERPASVVKELLENSLDAGATSIDITVLEGGIRSISVSDNGAGIAREDMHAAFLPHATSKLKEITDLDTVSTLGFRGEALASIASVSEVTALSRTKNDDAAHELRIRGGETVSECDKSRAPGTTVTVENLFFNTPARLKFLRRPSTELAYIRETVERAVLANPAVRMTLSSEDGRLLTSEGGSLRDAALAVYPASITSRMLEVDRTASSGITVKGYVSAPGTTTPTRSRQTTIVNGRVVSDDTVTAAVEKAYQGFLVKRTYPAFVLDILLPFDEVDVNVHPAKAEVRFRSKNAVFGAVYRAVSEVVSEAAYGEKAGFDKAPEQELLPSVNYEQIALDAAAFYDDMAEGGSSSASGSSPRETFDISSLRTIVPAGSGSGRAAESALGAYRASASPANSDAEVLGRLFDTEKAVGGINSRDFTNSFRPRFSSFDGKVVGQVFGTYLIVEKSDKVYIIDQHAAHERVLYDKLMSGLGPDCAQPLLVPHKIRPSGGEAECLERLMPVLCEMGFDIEKNGESYLVYAVPAPLVKMDFSKFLSLLYEDAPGDEELSIRSLMKEKISREACRAAIKGGEFLTDRQIEFVLGNLMDENGDLPASCPHGRPAVVTLTRRDFEKMFMRVVG</sequence>
<dbReference type="HAMAP" id="MF_00149">
    <property type="entry name" value="DNA_mis_repair"/>
    <property type="match status" value="1"/>
</dbReference>
<dbReference type="SUPFAM" id="SSF54211">
    <property type="entry name" value="Ribosomal protein S5 domain 2-like"/>
    <property type="match status" value="1"/>
</dbReference>
<dbReference type="EMBL" id="DVOE01000033">
    <property type="protein sequence ID" value="HIU98655.1"/>
    <property type="molecule type" value="Genomic_DNA"/>
</dbReference>
<comment type="function">
    <text evidence="4">This protein is involved in the repair of mismatches in DNA. It is required for dam-dependent methyl-directed DNA mismatch repair. May act as a 'molecular matchmaker', a protein that promotes the formation of a stable complex between two or more DNA-binding proteins in an ATP-dependent manner without itself being part of a final effector complex.</text>
</comment>
<name>A0A9D1N997_9FIRM</name>
<evidence type="ECO:0000256" key="2">
    <source>
        <dbReference type="ARBA" id="ARBA00022763"/>
    </source>
</evidence>
<evidence type="ECO:0000256" key="4">
    <source>
        <dbReference type="HAMAP-Rule" id="MF_00149"/>
    </source>
</evidence>
<dbReference type="InterPro" id="IPR014790">
    <property type="entry name" value="MutL_C"/>
</dbReference>
<dbReference type="GO" id="GO:0030983">
    <property type="term" value="F:mismatched DNA binding"/>
    <property type="evidence" value="ECO:0007669"/>
    <property type="project" value="InterPro"/>
</dbReference>
<keyword evidence="7" id="KW-0540">Nuclease</keyword>
<dbReference type="InterPro" id="IPR002099">
    <property type="entry name" value="MutL/Mlh/PMS"/>
</dbReference>
<dbReference type="NCBIfam" id="TIGR00585">
    <property type="entry name" value="mutl"/>
    <property type="match status" value="1"/>
</dbReference>
<evidence type="ECO:0000256" key="1">
    <source>
        <dbReference type="ARBA" id="ARBA00006082"/>
    </source>
</evidence>
<comment type="similarity">
    <text evidence="1 4">Belongs to the DNA mismatch repair MutL/HexB family.</text>
</comment>
<keyword evidence="7" id="KW-0378">Hydrolase</keyword>
<dbReference type="InterPro" id="IPR042121">
    <property type="entry name" value="MutL_C_regsub"/>
</dbReference>
<dbReference type="Gene3D" id="3.30.230.10">
    <property type="match status" value="1"/>
</dbReference>
<dbReference type="GO" id="GO:0016887">
    <property type="term" value="F:ATP hydrolysis activity"/>
    <property type="evidence" value="ECO:0007669"/>
    <property type="project" value="InterPro"/>
</dbReference>
<dbReference type="PROSITE" id="PS00058">
    <property type="entry name" value="DNA_MISMATCH_REPAIR_1"/>
    <property type="match status" value="1"/>
</dbReference>